<evidence type="ECO:0000313" key="2">
    <source>
        <dbReference type="EMBL" id="CUF94000.1"/>
    </source>
</evidence>
<dbReference type="EMBL" id="CYKH01000455">
    <property type="protein sequence ID" value="CUF94000.1"/>
    <property type="molecule type" value="Genomic_DNA"/>
</dbReference>
<accession>A0A0S4IXI5</accession>
<feature type="transmembrane region" description="Helical" evidence="1">
    <location>
        <begin position="107"/>
        <end position="130"/>
    </location>
</feature>
<name>A0A0S4IXI5_BODSA</name>
<organism evidence="2 3">
    <name type="scientific">Bodo saltans</name>
    <name type="common">Flagellated protozoan</name>
    <dbReference type="NCBI Taxonomy" id="75058"/>
    <lineage>
        <taxon>Eukaryota</taxon>
        <taxon>Discoba</taxon>
        <taxon>Euglenozoa</taxon>
        <taxon>Kinetoplastea</taxon>
        <taxon>Metakinetoplastina</taxon>
        <taxon>Eubodonida</taxon>
        <taxon>Bodonidae</taxon>
        <taxon>Bodo</taxon>
    </lineage>
</organism>
<reference evidence="3" key="1">
    <citation type="submission" date="2015-09" db="EMBL/GenBank/DDBJ databases">
        <authorList>
            <consortium name="Pathogen Informatics"/>
        </authorList>
    </citation>
    <scope>NUCLEOTIDE SEQUENCE [LARGE SCALE GENOMIC DNA]</scope>
    <source>
        <strain evidence="3">Lake Konstanz</strain>
    </source>
</reference>
<dbReference type="Proteomes" id="UP000051952">
    <property type="component" value="Unassembled WGS sequence"/>
</dbReference>
<keyword evidence="1" id="KW-1133">Transmembrane helix</keyword>
<keyword evidence="3" id="KW-1185">Reference proteome</keyword>
<feature type="transmembrane region" description="Helical" evidence="1">
    <location>
        <begin position="48"/>
        <end position="66"/>
    </location>
</feature>
<evidence type="ECO:0000256" key="1">
    <source>
        <dbReference type="SAM" id="Phobius"/>
    </source>
</evidence>
<dbReference type="AlphaFoldDB" id="A0A0S4IXI5"/>
<keyword evidence="1" id="KW-0472">Membrane</keyword>
<dbReference type="VEuPathDB" id="TriTrypDB:BSAL_67560"/>
<keyword evidence="1 2" id="KW-0812">Transmembrane</keyword>
<evidence type="ECO:0000313" key="3">
    <source>
        <dbReference type="Proteomes" id="UP000051952"/>
    </source>
</evidence>
<proteinExistence type="predicted"/>
<sequence length="134" mass="14350">MTGERVQSNRLTGSSQLAAWRFSDRAIAFSGANAIVGAACWQLYSRPVIAVTAFVNSFLCLMGLTFQSEYPALSNGYVCIAACNATAQYGLHMAKVPSLRAISVSSALYAGWLLTCGAFAVDRLLWVIALRSDS</sequence>
<protein>
    <submittedName>
        <fullName evidence="2">Transmembrane protein, putative</fullName>
    </submittedName>
</protein>
<gene>
    <name evidence="2" type="ORF">BSAL_67560</name>
</gene>